<protein>
    <submittedName>
        <fullName evidence="7">C-type cytochrome</fullName>
    </submittedName>
</protein>
<dbReference type="InterPro" id="IPR051459">
    <property type="entry name" value="Cytochrome_c-type_DH"/>
</dbReference>
<comment type="caution">
    <text evidence="7">The sequence shown here is derived from an EMBL/GenBank/DDBJ whole genome shotgun (WGS) entry which is preliminary data.</text>
</comment>
<dbReference type="PROSITE" id="PS51007">
    <property type="entry name" value="CYTC"/>
    <property type="match status" value="2"/>
</dbReference>
<proteinExistence type="predicted"/>
<dbReference type="Pfam" id="PF21342">
    <property type="entry name" value="SoxA-TsdA_cyt-c"/>
    <property type="match status" value="1"/>
</dbReference>
<reference evidence="7 8" key="1">
    <citation type="submission" date="2020-05" db="EMBL/GenBank/DDBJ databases">
        <authorList>
            <person name="Niu N."/>
        </authorList>
    </citation>
    <scope>NUCLEOTIDE SEQUENCE [LARGE SCALE GENOMIC DNA]</scope>
    <source>
        <strain evidence="7 8">LMG10982</strain>
    </source>
</reference>
<keyword evidence="8" id="KW-1185">Reference proteome</keyword>
<dbReference type="GO" id="GO:0020037">
    <property type="term" value="F:heme binding"/>
    <property type="evidence" value="ECO:0007669"/>
    <property type="project" value="InterPro"/>
</dbReference>
<feature type="signal peptide" evidence="5">
    <location>
        <begin position="1"/>
        <end position="23"/>
    </location>
</feature>
<dbReference type="AlphaFoldDB" id="A0A7Y4L8G2"/>
<keyword evidence="3 4" id="KW-0408">Iron</keyword>
<feature type="chain" id="PRO_5030548055" evidence="5">
    <location>
        <begin position="24"/>
        <end position="349"/>
    </location>
</feature>
<dbReference type="Proteomes" id="UP000541421">
    <property type="component" value="Unassembled WGS sequence"/>
</dbReference>
<dbReference type="PANTHER" id="PTHR35008">
    <property type="entry name" value="BLL4482 PROTEIN-RELATED"/>
    <property type="match status" value="1"/>
</dbReference>
<evidence type="ECO:0000256" key="3">
    <source>
        <dbReference type="ARBA" id="ARBA00023004"/>
    </source>
</evidence>
<gene>
    <name evidence="7" type="ORF">HKX40_01710</name>
</gene>
<evidence type="ECO:0000313" key="8">
    <source>
        <dbReference type="Proteomes" id="UP000541421"/>
    </source>
</evidence>
<dbReference type="PANTHER" id="PTHR35008:SF9">
    <property type="entry name" value="CYTOCHROME C DOMAIN-CONTAINING PROTEIN"/>
    <property type="match status" value="1"/>
</dbReference>
<dbReference type="SUPFAM" id="SSF46626">
    <property type="entry name" value="Cytochrome c"/>
    <property type="match status" value="2"/>
</dbReference>
<evidence type="ECO:0000256" key="4">
    <source>
        <dbReference type="PROSITE-ProRule" id="PRU00433"/>
    </source>
</evidence>
<name>A0A7Y4L8G2_9BURK</name>
<evidence type="ECO:0000256" key="2">
    <source>
        <dbReference type="ARBA" id="ARBA00022723"/>
    </source>
</evidence>
<evidence type="ECO:0000313" key="7">
    <source>
        <dbReference type="EMBL" id="NOL48858.1"/>
    </source>
</evidence>
<evidence type="ECO:0000259" key="6">
    <source>
        <dbReference type="PROSITE" id="PS51007"/>
    </source>
</evidence>
<dbReference type="Pfam" id="PF13442">
    <property type="entry name" value="Cytochrome_CBB3"/>
    <property type="match status" value="1"/>
</dbReference>
<dbReference type="GO" id="GO:0009055">
    <property type="term" value="F:electron transfer activity"/>
    <property type="evidence" value="ECO:0007669"/>
    <property type="project" value="InterPro"/>
</dbReference>
<dbReference type="InterPro" id="IPR036909">
    <property type="entry name" value="Cyt_c-like_dom_sf"/>
</dbReference>
<feature type="domain" description="Cytochrome c" evidence="6">
    <location>
        <begin position="89"/>
        <end position="174"/>
    </location>
</feature>
<accession>A0A7Y4L8G2</accession>
<evidence type="ECO:0000256" key="5">
    <source>
        <dbReference type="SAM" id="SignalP"/>
    </source>
</evidence>
<sequence>MMLKNISILAAVLASVWAFNAQAMPISKMGKDLTAEERAFLKQMLPNQPEPKDDEFVHIPPTMDDLEASKLHPKLKEAIRRGHDLFVNTQQLKGKNVFNNMNCSSCHLGEGRRPFAGPVWAAAVTLPDFRGKNDHVNSLEERIVGCFSYSMNGIPPAYGSDDMLALAAYHQWLAKGVPMYPDAKIYGRGYPSPKNPELKPDFERGKVAYMKNCAACHGEDGAGLVIDDKVQFPALWGDKSFNWGAGAARVNTMAGFIKHNMPLGHAPAVTDQEAWDIAQFVDGQERPQDPRFTGDVKETRAKYEKTFHKGTLYGTELNGQLLGEKSSLGGKPILKPEILQPRDFSGKAK</sequence>
<organism evidence="7 8">
    <name type="scientific">Pelistega europaea</name>
    <dbReference type="NCBI Taxonomy" id="106147"/>
    <lineage>
        <taxon>Bacteria</taxon>
        <taxon>Pseudomonadati</taxon>
        <taxon>Pseudomonadota</taxon>
        <taxon>Betaproteobacteria</taxon>
        <taxon>Burkholderiales</taxon>
        <taxon>Alcaligenaceae</taxon>
        <taxon>Pelistega</taxon>
    </lineage>
</organism>
<evidence type="ECO:0000256" key="1">
    <source>
        <dbReference type="ARBA" id="ARBA00022617"/>
    </source>
</evidence>
<dbReference type="Gene3D" id="1.10.760.10">
    <property type="entry name" value="Cytochrome c-like domain"/>
    <property type="match status" value="2"/>
</dbReference>
<feature type="domain" description="Cytochrome c" evidence="6">
    <location>
        <begin position="200"/>
        <end position="285"/>
    </location>
</feature>
<dbReference type="EMBL" id="JABGBO010000002">
    <property type="protein sequence ID" value="NOL48858.1"/>
    <property type="molecule type" value="Genomic_DNA"/>
</dbReference>
<keyword evidence="5" id="KW-0732">Signal</keyword>
<dbReference type="InterPro" id="IPR009056">
    <property type="entry name" value="Cyt_c-like_dom"/>
</dbReference>
<keyword evidence="1 4" id="KW-0349">Heme</keyword>
<dbReference type="RefSeq" id="WP_171587855.1">
    <property type="nucleotide sequence ID" value="NZ_JABGBO010000002.1"/>
</dbReference>
<keyword evidence="2 4" id="KW-0479">Metal-binding</keyword>
<dbReference type="GO" id="GO:0046872">
    <property type="term" value="F:metal ion binding"/>
    <property type="evidence" value="ECO:0007669"/>
    <property type="project" value="UniProtKB-KW"/>
</dbReference>